<dbReference type="Proteomes" id="UP000242367">
    <property type="component" value="Unassembled WGS sequence"/>
</dbReference>
<keyword evidence="1" id="KW-0732">Signal</keyword>
<organism evidence="2 3">
    <name type="scientific">Actinomadura rubteroloni</name>
    <dbReference type="NCBI Taxonomy" id="1926885"/>
    <lineage>
        <taxon>Bacteria</taxon>
        <taxon>Bacillati</taxon>
        <taxon>Actinomycetota</taxon>
        <taxon>Actinomycetes</taxon>
        <taxon>Streptosporangiales</taxon>
        <taxon>Thermomonosporaceae</taxon>
        <taxon>Actinomadura</taxon>
    </lineage>
</organism>
<dbReference type="AlphaFoldDB" id="A0A2P4UCV6"/>
<evidence type="ECO:0000313" key="2">
    <source>
        <dbReference type="EMBL" id="POM22883.1"/>
    </source>
</evidence>
<dbReference type="EMBL" id="MTBP01000004">
    <property type="protein sequence ID" value="POM22883.1"/>
    <property type="molecule type" value="Genomic_DNA"/>
</dbReference>
<sequence length="327" mass="35727" precursor="true">MRPFSARTTAISAMTLLVVSVAAPAHARATPLPLGKANYAMAIGSLDADSTENWVRLAQYTFAGDGKVVQQYWQWSQRVHVPRTSTGITAQDCAGRDCTVLTAAGWETADASQTLRGTYTTKNGTLTINWSNDHDESWKLSTASAGKLAAAELAGNDFDATHGFGNGSNARWTQRIPASVVKAADWTKMKHRYALWKTAYDPDLGYEGYVDQGDGEPFWAREWHICTDKRCLGAKTNASATIHTAYYIAPANAAPAHRRDTLWHWHTELADARGEICYTGNSHVKPMIQVVDDDGRFHGWVGVEASLNQTTQAGPNDDDIGVFHIIG</sequence>
<keyword evidence="3" id="KW-1185">Reference proteome</keyword>
<gene>
    <name evidence="2" type="ORF">BTM25_50890</name>
</gene>
<feature type="signal peptide" evidence="1">
    <location>
        <begin position="1"/>
        <end position="27"/>
    </location>
</feature>
<accession>A0A2P4UCV6</accession>
<proteinExistence type="predicted"/>
<comment type="caution">
    <text evidence="2">The sequence shown here is derived from an EMBL/GenBank/DDBJ whole genome shotgun (WGS) entry which is preliminary data.</text>
</comment>
<name>A0A2P4UCV6_9ACTN</name>
<evidence type="ECO:0000313" key="3">
    <source>
        <dbReference type="Proteomes" id="UP000242367"/>
    </source>
</evidence>
<evidence type="ECO:0000256" key="1">
    <source>
        <dbReference type="SAM" id="SignalP"/>
    </source>
</evidence>
<feature type="chain" id="PRO_5015180969" evidence="1">
    <location>
        <begin position="28"/>
        <end position="327"/>
    </location>
</feature>
<protein>
    <submittedName>
        <fullName evidence="2">Uncharacterized protein</fullName>
    </submittedName>
</protein>
<reference evidence="2 3" key="1">
    <citation type="journal article" date="2017" name="Chemistry">
        <title>Isolation, Biosynthesis and Chemical Modifications of Rubterolones A-F: Rare Tropolone Alkaloids from Actinomadura sp. 5-2.</title>
        <authorList>
            <person name="Guo H."/>
            <person name="Benndorf R."/>
            <person name="Leichnitz D."/>
            <person name="Klassen J.L."/>
            <person name="Vollmers J."/>
            <person name="Gorls H."/>
            <person name="Steinacker M."/>
            <person name="Weigel C."/>
            <person name="Dahse H.M."/>
            <person name="Kaster A.K."/>
            <person name="de Beer Z.W."/>
            <person name="Poulsen M."/>
            <person name="Beemelmanns C."/>
        </authorList>
    </citation>
    <scope>NUCLEOTIDE SEQUENCE [LARGE SCALE GENOMIC DNA]</scope>
    <source>
        <strain evidence="2 3">5-2</strain>
    </source>
</reference>